<dbReference type="RefSeq" id="WP_163740120.1">
    <property type="nucleotide sequence ID" value="NZ_AP022610.1"/>
</dbReference>
<dbReference type="InterPro" id="IPR001509">
    <property type="entry name" value="Epimerase_deHydtase"/>
</dbReference>
<organism evidence="2 3">
    <name type="scientific">Mycolicibacterium madagascariense</name>
    <dbReference type="NCBI Taxonomy" id="212765"/>
    <lineage>
        <taxon>Bacteria</taxon>
        <taxon>Bacillati</taxon>
        <taxon>Actinomycetota</taxon>
        <taxon>Actinomycetes</taxon>
        <taxon>Mycobacteriales</taxon>
        <taxon>Mycobacteriaceae</taxon>
        <taxon>Mycolicibacterium</taxon>
    </lineage>
</organism>
<dbReference type="AlphaFoldDB" id="A0A7I7XJY6"/>
<dbReference type="KEGG" id="mmag:MMAD_38150"/>
<dbReference type="SUPFAM" id="SSF51735">
    <property type="entry name" value="NAD(P)-binding Rossmann-fold domains"/>
    <property type="match status" value="1"/>
</dbReference>
<name>A0A7I7XJY6_9MYCO</name>
<dbReference type="Gene3D" id="3.40.50.720">
    <property type="entry name" value="NAD(P)-binding Rossmann-like Domain"/>
    <property type="match status" value="1"/>
</dbReference>
<protein>
    <recommendedName>
        <fullName evidence="1">NAD-dependent epimerase/dehydratase domain-containing protein</fullName>
    </recommendedName>
</protein>
<dbReference type="EMBL" id="AP022610">
    <property type="protein sequence ID" value="BBZ29520.1"/>
    <property type="molecule type" value="Genomic_DNA"/>
</dbReference>
<gene>
    <name evidence="2" type="ORF">MMAD_38150</name>
</gene>
<accession>A0A7I7XJY6</accession>
<keyword evidence="3" id="KW-1185">Reference proteome</keyword>
<evidence type="ECO:0000259" key="1">
    <source>
        <dbReference type="Pfam" id="PF01370"/>
    </source>
</evidence>
<dbReference type="InterPro" id="IPR051783">
    <property type="entry name" value="NAD(P)-dependent_oxidoreduct"/>
</dbReference>
<dbReference type="InterPro" id="IPR036291">
    <property type="entry name" value="NAD(P)-bd_dom_sf"/>
</dbReference>
<dbReference type="GO" id="GO:0005737">
    <property type="term" value="C:cytoplasm"/>
    <property type="evidence" value="ECO:0007669"/>
    <property type="project" value="TreeGrafter"/>
</dbReference>
<reference evidence="2 3" key="1">
    <citation type="journal article" date="2019" name="Emerg. Microbes Infect.">
        <title>Comprehensive subspecies identification of 175 nontuberculous mycobacteria species based on 7547 genomic profiles.</title>
        <authorList>
            <person name="Matsumoto Y."/>
            <person name="Kinjo T."/>
            <person name="Motooka D."/>
            <person name="Nabeya D."/>
            <person name="Jung N."/>
            <person name="Uechi K."/>
            <person name="Horii T."/>
            <person name="Iida T."/>
            <person name="Fujita J."/>
            <person name="Nakamura S."/>
        </authorList>
    </citation>
    <scope>NUCLEOTIDE SEQUENCE [LARGE SCALE GENOMIC DNA]</scope>
    <source>
        <strain evidence="2 3">JCM 13574</strain>
    </source>
</reference>
<dbReference type="PANTHER" id="PTHR48079:SF6">
    <property type="entry name" value="NAD(P)-BINDING DOMAIN-CONTAINING PROTEIN-RELATED"/>
    <property type="match status" value="1"/>
</dbReference>
<evidence type="ECO:0000313" key="2">
    <source>
        <dbReference type="EMBL" id="BBZ29520.1"/>
    </source>
</evidence>
<dbReference type="GO" id="GO:0004029">
    <property type="term" value="F:aldehyde dehydrogenase (NAD+) activity"/>
    <property type="evidence" value="ECO:0007669"/>
    <property type="project" value="TreeGrafter"/>
</dbReference>
<evidence type="ECO:0000313" key="3">
    <source>
        <dbReference type="Proteomes" id="UP000466517"/>
    </source>
</evidence>
<proteinExistence type="predicted"/>
<feature type="domain" description="NAD-dependent epimerase/dehydratase" evidence="1">
    <location>
        <begin position="8"/>
        <end position="247"/>
    </location>
</feature>
<sequence>MTAAPTRVVVTGASGNVGSGVLRALAAQLPDVEVVGVCRRPPTEGAIYERVRWHAVDLSAPDAAARLAPAMQGADAVIHLALAVRPVRDEEYLYRANVLGSQAVLTAMASAGIDQLVYASSLGIYAAGATAPVREDWPDTGQATSIYSRHKVVVERILDQFELEHPEIAVARFRPTVVVQREAAWLIRSLYLGPFIPRTLLELMRDRRLPVLPLPAGLGLQFVHADDVGDAVIRLLTQRAEGSFNVAADALDTREVAALVGARPVELNPGLVRRMVSALSGARVVAVTPGWYDVATNTPLMDTSKARDELGWEPTRSSTSSALELLDGLAEGATGLSAATGRDDKSATVIRERVQRAHDVSLLLWGATAFARALGVRHAWAPQAVAAATNLAAGTPMALERVRERRRDPVALIAPVAVMAAVGTSLRGGWAPVAATAVLQLLNASERRRAAVT</sequence>
<dbReference type="Proteomes" id="UP000466517">
    <property type="component" value="Chromosome"/>
</dbReference>
<dbReference type="PANTHER" id="PTHR48079">
    <property type="entry name" value="PROTEIN YEEZ"/>
    <property type="match status" value="1"/>
</dbReference>
<dbReference type="Pfam" id="PF01370">
    <property type="entry name" value="Epimerase"/>
    <property type="match status" value="1"/>
</dbReference>